<proteinExistence type="predicted"/>
<evidence type="ECO:0008006" key="4">
    <source>
        <dbReference type="Google" id="ProtNLM"/>
    </source>
</evidence>
<accession>A0A7K0E1H0</accession>
<keyword evidence="3" id="KW-1185">Reference proteome</keyword>
<protein>
    <recommendedName>
        <fullName evidence="4">TIGR02646 family protein</fullName>
    </recommendedName>
</protein>
<evidence type="ECO:0000313" key="2">
    <source>
        <dbReference type="EMBL" id="MQY31731.1"/>
    </source>
</evidence>
<feature type="region of interest" description="Disordered" evidence="1">
    <location>
        <begin position="1"/>
        <end position="20"/>
    </location>
</feature>
<dbReference type="EMBL" id="WEGI01000023">
    <property type="protein sequence ID" value="MQY31731.1"/>
    <property type="molecule type" value="Genomic_DNA"/>
</dbReference>
<dbReference type="Proteomes" id="UP000431401">
    <property type="component" value="Unassembled WGS sequence"/>
</dbReference>
<name>A0A7K0E1H0_9NOCA</name>
<evidence type="ECO:0000256" key="1">
    <source>
        <dbReference type="SAM" id="MobiDB-lite"/>
    </source>
</evidence>
<comment type="caution">
    <text evidence="2">The sequence shown here is derived from an EMBL/GenBank/DDBJ whole genome shotgun (WGS) entry which is preliminary data.</text>
</comment>
<reference evidence="2 3" key="1">
    <citation type="submission" date="2019-10" db="EMBL/GenBank/DDBJ databases">
        <title>Nocardia macrotermitis sp. nov. and Nocardia aurantia sp. nov., isolated from the gut of fungus growing-termite Macrotermes natalensis.</title>
        <authorList>
            <person name="Benndorf R."/>
            <person name="Schwitalla J."/>
            <person name="Martin K."/>
            <person name="De Beer W."/>
            <person name="Kaster A.-K."/>
            <person name="Vollmers J."/>
            <person name="Poulsen M."/>
            <person name="Beemelmanns C."/>
        </authorList>
    </citation>
    <scope>NUCLEOTIDE SEQUENCE [LARGE SCALE GENOMIC DNA]</scope>
    <source>
        <strain evidence="2 3">RB56</strain>
    </source>
</reference>
<organism evidence="2 3">
    <name type="scientific">Nocardia aurantia</name>
    <dbReference type="NCBI Taxonomy" id="2585199"/>
    <lineage>
        <taxon>Bacteria</taxon>
        <taxon>Bacillati</taxon>
        <taxon>Actinomycetota</taxon>
        <taxon>Actinomycetes</taxon>
        <taxon>Mycobacteriales</taxon>
        <taxon>Nocardiaceae</taxon>
        <taxon>Nocardia</taxon>
    </lineage>
</organism>
<dbReference type="AlphaFoldDB" id="A0A7K0E1H0"/>
<gene>
    <name evidence="2" type="ORF">NRB56_73410</name>
</gene>
<evidence type="ECO:0000313" key="3">
    <source>
        <dbReference type="Proteomes" id="UP000431401"/>
    </source>
</evidence>
<sequence>MRRIHAAPPPSSHSAGRSAHATFAELSSDPAIRRALWTEQAGRCAHCERILRDPAHPDHRTRIEHFHPQSASAWTSDCSRCSGATGNQDAPTRWTNLLLCCDGNEGAGSDFTCDKSKSDKDICGDFRNPKTWSHDRLLVVDRDGRIRPGSGLPPRAGKVADEVLKLNAKRLVIIRRKIIGARTREINKIRAKNHGLTDNMRDKRISRLHTEASTAEYASALLTVADHLLRKDTT</sequence>